<reference evidence="2" key="1">
    <citation type="journal article" date="2019" name="Int. J. Syst. Evol. Microbiol.">
        <title>The Global Catalogue of Microorganisms (GCM) 10K type strain sequencing project: providing services to taxonomists for standard genome sequencing and annotation.</title>
        <authorList>
            <consortium name="The Broad Institute Genomics Platform"/>
            <consortium name="The Broad Institute Genome Sequencing Center for Infectious Disease"/>
            <person name="Wu L."/>
            <person name="Ma J."/>
        </authorList>
    </citation>
    <scope>NUCLEOTIDE SEQUENCE [LARGE SCALE GENOMIC DNA]</scope>
    <source>
        <strain evidence="2">CCUG 67170</strain>
    </source>
</reference>
<dbReference type="EMBL" id="JBHRZV010000050">
    <property type="protein sequence ID" value="MFC3928566.1"/>
    <property type="molecule type" value="Genomic_DNA"/>
</dbReference>
<keyword evidence="2" id="KW-1185">Reference proteome</keyword>
<proteinExistence type="predicted"/>
<evidence type="ECO:0000313" key="1">
    <source>
        <dbReference type="EMBL" id="MFC3928566.1"/>
    </source>
</evidence>
<protein>
    <submittedName>
        <fullName evidence="1">Uncharacterized protein</fullName>
    </submittedName>
</protein>
<comment type="caution">
    <text evidence="1">The sequence shown here is derived from an EMBL/GenBank/DDBJ whole genome shotgun (WGS) entry which is preliminary data.</text>
</comment>
<evidence type="ECO:0000313" key="2">
    <source>
        <dbReference type="Proteomes" id="UP001595807"/>
    </source>
</evidence>
<sequence length="145" mass="16825">MKIDFQDKTFIKKSFNQDGYVLDFSNSKISDFTFHSIGVDIQGEYQLSKGKYFEAFVIEGSDELVLRLSLDLLRYYENLPDSSIEKIEERTIQAEKLKKRLSSYKETSVEYPSETAQNMSSYFDSSYIDKQISIMLDMIGESPTK</sequence>
<accession>A0ABV8CXK9</accession>
<gene>
    <name evidence="1" type="ORF">ACFORF_08330</name>
</gene>
<organism evidence="1 2">
    <name type="scientific">Streptococcus caprae</name>
    <dbReference type="NCBI Taxonomy" id="1640501"/>
    <lineage>
        <taxon>Bacteria</taxon>
        <taxon>Bacillati</taxon>
        <taxon>Bacillota</taxon>
        <taxon>Bacilli</taxon>
        <taxon>Lactobacillales</taxon>
        <taxon>Streptococcaceae</taxon>
        <taxon>Streptococcus</taxon>
    </lineage>
</organism>
<dbReference type="Proteomes" id="UP001595807">
    <property type="component" value="Unassembled WGS sequence"/>
</dbReference>
<dbReference type="RefSeq" id="WP_380427240.1">
    <property type="nucleotide sequence ID" value="NZ_JBHRZV010000050.1"/>
</dbReference>
<name>A0ABV8CXK9_9STRE</name>